<name>A0A1H2QDG3_HALVA</name>
<dbReference type="AlphaFoldDB" id="A0A1H2QDG3"/>
<protein>
    <submittedName>
        <fullName evidence="1">Uncharacterized protein</fullName>
    </submittedName>
</protein>
<organism evidence="1 2">
    <name type="scientific">Haloarcula vallismortis</name>
    <name type="common">Halobacterium vallismortis</name>
    <dbReference type="NCBI Taxonomy" id="28442"/>
    <lineage>
        <taxon>Archaea</taxon>
        <taxon>Methanobacteriati</taxon>
        <taxon>Methanobacteriota</taxon>
        <taxon>Stenosarchaea group</taxon>
        <taxon>Halobacteria</taxon>
        <taxon>Halobacteriales</taxon>
        <taxon>Haloarculaceae</taxon>
        <taxon>Haloarcula</taxon>
    </lineage>
</organism>
<gene>
    <name evidence="1" type="ORF">SAMN05443574_101190</name>
</gene>
<accession>A0A1H2QDG3</accession>
<dbReference type="RefSeq" id="WP_004518414.1">
    <property type="nucleotide sequence ID" value="NZ_FNOF01000001.1"/>
</dbReference>
<dbReference type="EMBL" id="FNOF01000001">
    <property type="protein sequence ID" value="SDW05303.1"/>
    <property type="molecule type" value="Genomic_DNA"/>
</dbReference>
<evidence type="ECO:0000313" key="2">
    <source>
        <dbReference type="Proteomes" id="UP000182573"/>
    </source>
</evidence>
<evidence type="ECO:0000313" key="1">
    <source>
        <dbReference type="EMBL" id="SDW05303.1"/>
    </source>
</evidence>
<reference evidence="1 2" key="1">
    <citation type="submission" date="2016-10" db="EMBL/GenBank/DDBJ databases">
        <authorList>
            <person name="de Groot N.N."/>
        </authorList>
    </citation>
    <scope>NUCLEOTIDE SEQUENCE [LARGE SCALE GENOMIC DNA]</scope>
    <source>
        <strain evidence="1 2">DSM 3756</strain>
    </source>
</reference>
<sequence length="89" mass="9367">MDLASHPETLTCTECGSIIEDAGYLPATERDGTYHPLVDAAVCDTCGFNDLGMTGCAPELDDVVDPGPDDTLLHVRLTDSGIEVVSAKE</sequence>
<dbReference type="Proteomes" id="UP000182573">
    <property type="component" value="Unassembled WGS sequence"/>
</dbReference>
<proteinExistence type="predicted"/>
<dbReference type="STRING" id="28442.SAMN05443574_101190"/>